<keyword evidence="3" id="KW-1185">Reference proteome</keyword>
<reference evidence="2 3" key="1">
    <citation type="journal article" date="2021" name="Elife">
        <title>Chloroplast acquisition without the gene transfer in kleptoplastic sea slugs, Plakobranchus ocellatus.</title>
        <authorList>
            <person name="Maeda T."/>
            <person name="Takahashi S."/>
            <person name="Yoshida T."/>
            <person name="Shimamura S."/>
            <person name="Takaki Y."/>
            <person name="Nagai Y."/>
            <person name="Toyoda A."/>
            <person name="Suzuki Y."/>
            <person name="Arimoto A."/>
            <person name="Ishii H."/>
            <person name="Satoh N."/>
            <person name="Nishiyama T."/>
            <person name="Hasebe M."/>
            <person name="Maruyama T."/>
            <person name="Minagawa J."/>
            <person name="Obokata J."/>
            <person name="Shigenobu S."/>
        </authorList>
    </citation>
    <scope>NUCLEOTIDE SEQUENCE [LARGE SCALE GENOMIC DNA]</scope>
</reference>
<organism evidence="2 3">
    <name type="scientific">Plakobranchus ocellatus</name>
    <dbReference type="NCBI Taxonomy" id="259542"/>
    <lineage>
        <taxon>Eukaryota</taxon>
        <taxon>Metazoa</taxon>
        <taxon>Spiralia</taxon>
        <taxon>Lophotrochozoa</taxon>
        <taxon>Mollusca</taxon>
        <taxon>Gastropoda</taxon>
        <taxon>Heterobranchia</taxon>
        <taxon>Euthyneura</taxon>
        <taxon>Panpulmonata</taxon>
        <taxon>Sacoglossa</taxon>
        <taxon>Placobranchoidea</taxon>
        <taxon>Plakobranchidae</taxon>
        <taxon>Plakobranchus</taxon>
    </lineage>
</organism>
<proteinExistence type="predicted"/>
<feature type="region of interest" description="Disordered" evidence="1">
    <location>
        <begin position="67"/>
        <end position="88"/>
    </location>
</feature>
<sequence>MRKCLTDGINMRYLLTQASRIHVSAVSHLDASSLSLCVSLLVCPSVPLKSSRACLHWRWVSPFYDSPLGKTQDTDTETVDNEVMSRRR</sequence>
<dbReference type="AlphaFoldDB" id="A0AAV4CB61"/>
<evidence type="ECO:0000313" key="2">
    <source>
        <dbReference type="EMBL" id="GFO29980.1"/>
    </source>
</evidence>
<accession>A0AAV4CB61</accession>
<evidence type="ECO:0000313" key="3">
    <source>
        <dbReference type="Proteomes" id="UP000735302"/>
    </source>
</evidence>
<dbReference type="Proteomes" id="UP000735302">
    <property type="component" value="Unassembled WGS sequence"/>
</dbReference>
<evidence type="ECO:0000256" key="1">
    <source>
        <dbReference type="SAM" id="MobiDB-lite"/>
    </source>
</evidence>
<protein>
    <submittedName>
        <fullName evidence="2">Uncharacterized protein</fullName>
    </submittedName>
</protein>
<name>A0AAV4CB61_9GAST</name>
<comment type="caution">
    <text evidence="2">The sequence shown here is derived from an EMBL/GenBank/DDBJ whole genome shotgun (WGS) entry which is preliminary data.</text>
</comment>
<dbReference type="EMBL" id="BLXT01006199">
    <property type="protein sequence ID" value="GFO29980.1"/>
    <property type="molecule type" value="Genomic_DNA"/>
</dbReference>
<gene>
    <name evidence="2" type="ORF">PoB_005648500</name>
</gene>